<dbReference type="Pfam" id="PF00392">
    <property type="entry name" value="GntR"/>
    <property type="match status" value="1"/>
</dbReference>
<dbReference type="SUPFAM" id="SSF48008">
    <property type="entry name" value="GntR ligand-binding domain-like"/>
    <property type="match status" value="1"/>
</dbReference>
<evidence type="ECO:0000256" key="3">
    <source>
        <dbReference type="ARBA" id="ARBA00023163"/>
    </source>
</evidence>
<evidence type="ECO:0000256" key="1">
    <source>
        <dbReference type="ARBA" id="ARBA00023015"/>
    </source>
</evidence>
<dbReference type="Gene3D" id="1.20.120.530">
    <property type="entry name" value="GntR ligand-binding domain-like"/>
    <property type="match status" value="1"/>
</dbReference>
<protein>
    <submittedName>
        <fullName evidence="5">GntR family transcriptional regulator</fullName>
    </submittedName>
</protein>
<organism evidence="5 6">
    <name type="scientific">Sinomonas humi</name>
    <dbReference type="NCBI Taxonomy" id="1338436"/>
    <lineage>
        <taxon>Bacteria</taxon>
        <taxon>Bacillati</taxon>
        <taxon>Actinomycetota</taxon>
        <taxon>Actinomycetes</taxon>
        <taxon>Micrococcales</taxon>
        <taxon>Micrococcaceae</taxon>
        <taxon>Sinomonas</taxon>
    </lineage>
</organism>
<dbReference type="SUPFAM" id="SSF46785">
    <property type="entry name" value="Winged helix' DNA-binding domain"/>
    <property type="match status" value="1"/>
</dbReference>
<dbReference type="InterPro" id="IPR036388">
    <property type="entry name" value="WH-like_DNA-bd_sf"/>
</dbReference>
<evidence type="ECO:0000259" key="4">
    <source>
        <dbReference type="PROSITE" id="PS50949"/>
    </source>
</evidence>
<accession>A0A0B2AI41</accession>
<dbReference type="PANTHER" id="PTHR43537:SF24">
    <property type="entry name" value="GLUCONATE OPERON TRANSCRIPTIONAL REPRESSOR"/>
    <property type="match status" value="1"/>
</dbReference>
<keyword evidence="2" id="KW-0238">DNA-binding</keyword>
<dbReference type="GO" id="GO:0003677">
    <property type="term" value="F:DNA binding"/>
    <property type="evidence" value="ECO:0007669"/>
    <property type="project" value="UniProtKB-KW"/>
</dbReference>
<dbReference type="PROSITE" id="PS50949">
    <property type="entry name" value="HTH_GNTR"/>
    <property type="match status" value="1"/>
</dbReference>
<keyword evidence="6" id="KW-1185">Reference proteome</keyword>
<dbReference type="STRING" id="1338436.LK10_15770"/>
<sequence>MIDPTPRAHPSRRTQLPEEVAAYVREQIMSGNLTPGQFLRLEPIAEAVGVSITPVREGLVALSNEGFVTAVPRRGFVVAPFTRQDVRDLFWAQSRLAGELAARAAKQITREELDLLGNVMEQCAVATKRGDADEIGRLGHQFHRIINVAARSDRLARLLAGVVKHLPNQYYASLEAHVSTAPLEHQEIFDALSKRQAKRARTLTEAHIEGSADFVIDSLEQRGLWRDNNQDQELPREQVS</sequence>
<evidence type="ECO:0000313" key="6">
    <source>
        <dbReference type="Proteomes" id="UP000030982"/>
    </source>
</evidence>
<name>A0A0B2AI41_9MICC</name>
<reference evidence="5 6" key="1">
    <citation type="submission" date="2014-09" db="EMBL/GenBank/DDBJ databases">
        <title>Genome sequence of Sinomonas sp. MUSC 117.</title>
        <authorList>
            <person name="Lee L.-H."/>
        </authorList>
    </citation>
    <scope>NUCLEOTIDE SEQUENCE [LARGE SCALE GENOMIC DNA]</scope>
    <source>
        <strain evidence="5 6">MUSC 117</strain>
    </source>
</reference>
<dbReference type="GO" id="GO:0003700">
    <property type="term" value="F:DNA-binding transcription factor activity"/>
    <property type="evidence" value="ECO:0007669"/>
    <property type="project" value="InterPro"/>
</dbReference>
<dbReference type="SMART" id="SM00895">
    <property type="entry name" value="FCD"/>
    <property type="match status" value="1"/>
</dbReference>
<dbReference type="Proteomes" id="UP000030982">
    <property type="component" value="Unassembled WGS sequence"/>
</dbReference>
<keyword evidence="1" id="KW-0805">Transcription regulation</keyword>
<gene>
    <name evidence="5" type="ORF">LK10_15770</name>
</gene>
<dbReference type="Gene3D" id="1.10.10.10">
    <property type="entry name" value="Winged helix-like DNA-binding domain superfamily/Winged helix DNA-binding domain"/>
    <property type="match status" value="1"/>
</dbReference>
<dbReference type="PANTHER" id="PTHR43537">
    <property type="entry name" value="TRANSCRIPTIONAL REGULATOR, GNTR FAMILY"/>
    <property type="match status" value="1"/>
</dbReference>
<dbReference type="AlphaFoldDB" id="A0A0B2AI41"/>
<comment type="caution">
    <text evidence="5">The sequence shown here is derived from an EMBL/GenBank/DDBJ whole genome shotgun (WGS) entry which is preliminary data.</text>
</comment>
<keyword evidence="3" id="KW-0804">Transcription</keyword>
<dbReference type="InterPro" id="IPR011711">
    <property type="entry name" value="GntR_C"/>
</dbReference>
<evidence type="ECO:0000256" key="2">
    <source>
        <dbReference type="ARBA" id="ARBA00023125"/>
    </source>
</evidence>
<evidence type="ECO:0000313" key="5">
    <source>
        <dbReference type="EMBL" id="KHL01491.1"/>
    </source>
</evidence>
<dbReference type="SMART" id="SM00345">
    <property type="entry name" value="HTH_GNTR"/>
    <property type="match status" value="1"/>
</dbReference>
<dbReference type="InterPro" id="IPR008920">
    <property type="entry name" value="TF_FadR/GntR_C"/>
</dbReference>
<dbReference type="InterPro" id="IPR000524">
    <property type="entry name" value="Tscrpt_reg_HTH_GntR"/>
</dbReference>
<proteinExistence type="predicted"/>
<feature type="domain" description="HTH gntR-type" evidence="4">
    <location>
        <begin position="14"/>
        <end position="81"/>
    </location>
</feature>
<dbReference type="CDD" id="cd07377">
    <property type="entry name" value="WHTH_GntR"/>
    <property type="match status" value="1"/>
</dbReference>
<dbReference type="InterPro" id="IPR036390">
    <property type="entry name" value="WH_DNA-bd_sf"/>
</dbReference>
<dbReference type="Pfam" id="PF07729">
    <property type="entry name" value="FCD"/>
    <property type="match status" value="1"/>
</dbReference>
<dbReference type="EMBL" id="JTDL01000141">
    <property type="protein sequence ID" value="KHL01491.1"/>
    <property type="molecule type" value="Genomic_DNA"/>
</dbReference>